<evidence type="ECO:0000313" key="4">
    <source>
        <dbReference type="EMBL" id="CUV19793.1"/>
    </source>
</evidence>
<evidence type="ECO:0000313" key="7">
    <source>
        <dbReference type="EMBL" id="CUV54166.1"/>
    </source>
</evidence>
<evidence type="ECO:0000313" key="8">
    <source>
        <dbReference type="EMBL" id="UZF14808.1"/>
    </source>
</evidence>
<feature type="compositionally biased region" description="Low complexity" evidence="1">
    <location>
        <begin position="127"/>
        <end position="140"/>
    </location>
</feature>
<feature type="domain" description="TfoX N-terminal" evidence="2">
    <location>
        <begin position="21"/>
        <end position="111"/>
    </location>
</feature>
<sequence length="152" mass="16361">MATAPDPLIAWLLDELQPLAAQIGEIRARRMFGGAGLYHDDIVFALVIRGTCYLRVDDATRARFAAEGGTPFQYEREGRTITMTGYLSTPADALDGGQPLRDWVRLAIEAARRAANAKAARPKRAPAKSAAAGQAGAQKKAPARKTTARAKR</sequence>
<dbReference type="EMBL" id="LN899821">
    <property type="protein sequence ID" value="CUV19793.1"/>
    <property type="molecule type" value="Genomic_DNA"/>
</dbReference>
<dbReference type="InterPro" id="IPR047525">
    <property type="entry name" value="TfoX-like"/>
</dbReference>
<reference evidence="3" key="2">
    <citation type="submission" date="2018-01" db="EMBL/GenBank/DDBJ databases">
        <title>Ralstonia pseudosolanacearum P824 infects blueberry.</title>
        <authorList>
            <person name="Bocsanczy A.M."/>
            <person name="Norman D.J."/>
        </authorList>
    </citation>
    <scope>NUCLEOTIDE SEQUENCE</scope>
    <source>
        <strain evidence="3">P824</strain>
    </source>
</reference>
<dbReference type="PANTHER" id="PTHR36121:SF1">
    <property type="entry name" value="PROTEIN SXY"/>
    <property type="match status" value="1"/>
</dbReference>
<dbReference type="EMBL" id="LN899820">
    <property type="protein sequence ID" value="CUV54166.1"/>
    <property type="molecule type" value="Genomic_DNA"/>
</dbReference>
<proteinExistence type="predicted"/>
<evidence type="ECO:0000313" key="3">
    <source>
        <dbReference type="EMBL" id="AYA47981.1"/>
    </source>
</evidence>
<reference evidence="8" key="4">
    <citation type="submission" date="2021-10" db="EMBL/GenBank/DDBJ databases">
        <title>Complete genome sequences of five Ralstonia solancearum strains isolated from sunflower.</title>
        <authorList>
            <person name="She X."/>
            <person name="He Z."/>
        </authorList>
    </citation>
    <scope>NUCLEOTIDE SEQUENCE</scope>
    <source>
        <strain evidence="8">RS638</strain>
    </source>
</reference>
<dbReference type="PANTHER" id="PTHR36121">
    <property type="entry name" value="PROTEIN SXY"/>
    <property type="match status" value="1"/>
</dbReference>
<reference evidence="9" key="3">
    <citation type="submission" date="2018-01" db="EMBL/GenBank/DDBJ databases">
        <title>Raltonia solanacearum P824 infects blueberry.</title>
        <authorList>
            <person name="Bocsanczy A.M."/>
            <person name="Norman D.J."/>
        </authorList>
    </citation>
    <scope>NUCLEOTIDE SEQUENCE [LARGE SCALE GENOMIC DNA]</scope>
    <source>
        <strain evidence="9">P824</strain>
    </source>
</reference>
<name>A0A0K1ZG33_RALSL</name>
<protein>
    <submittedName>
        <fullName evidence="7">Regulator of competence-specific genes</fullName>
    </submittedName>
    <submittedName>
        <fullName evidence="8">TfoX/Sxy family protein</fullName>
    </submittedName>
    <submittedName>
        <fullName evidence="3">Valine--tRNA ligase</fullName>
    </submittedName>
</protein>
<keyword evidence="3" id="KW-0436">Ligase</keyword>
<dbReference type="GO" id="GO:0016874">
    <property type="term" value="F:ligase activity"/>
    <property type="evidence" value="ECO:0007669"/>
    <property type="project" value="UniProtKB-KW"/>
</dbReference>
<dbReference type="EMBL" id="CP025741">
    <property type="protein sequence ID" value="AYA47981.1"/>
    <property type="molecule type" value="Genomic_DNA"/>
</dbReference>
<dbReference type="AlphaFoldDB" id="A0A0K1ZG33"/>
<feature type="region of interest" description="Disordered" evidence="1">
    <location>
        <begin position="116"/>
        <end position="152"/>
    </location>
</feature>
<dbReference type="EMBL" id="LN899827">
    <property type="protein sequence ID" value="CUV46547.1"/>
    <property type="molecule type" value="Genomic_DNA"/>
</dbReference>
<reference evidence="7" key="1">
    <citation type="submission" date="2015-10" db="EMBL/GenBank/DDBJ databases">
        <authorList>
            <person name="Gilbert D.G."/>
        </authorList>
    </citation>
    <scope>NUCLEOTIDE SEQUENCE</scope>
    <source>
        <strain evidence="7">Phyl III-seqv23</strain>
    </source>
</reference>
<evidence type="ECO:0000313" key="6">
    <source>
        <dbReference type="EMBL" id="CUV46547.1"/>
    </source>
</evidence>
<organism evidence="7">
    <name type="scientific">Ralstonia solanacearum</name>
    <name type="common">Pseudomonas solanacearum</name>
    <dbReference type="NCBI Taxonomy" id="305"/>
    <lineage>
        <taxon>Bacteria</taxon>
        <taxon>Pseudomonadati</taxon>
        <taxon>Pseudomonadota</taxon>
        <taxon>Betaproteobacteria</taxon>
        <taxon>Burkholderiales</taxon>
        <taxon>Burkholderiaceae</taxon>
        <taxon>Ralstonia</taxon>
        <taxon>Ralstonia solanacearum species complex</taxon>
    </lineage>
</organism>
<dbReference type="Pfam" id="PF04993">
    <property type="entry name" value="TfoX_N"/>
    <property type="match status" value="1"/>
</dbReference>
<evidence type="ECO:0000256" key="1">
    <source>
        <dbReference type="SAM" id="MobiDB-lite"/>
    </source>
</evidence>
<dbReference type="PATRIC" id="fig|305.107.peg.3573"/>
<dbReference type="EMBL" id="CP085043">
    <property type="protein sequence ID" value="UZF14808.1"/>
    <property type="molecule type" value="Genomic_DNA"/>
</dbReference>
<dbReference type="EMBL" id="LN899824">
    <property type="protein sequence ID" value="CUV29482.1"/>
    <property type="molecule type" value="Genomic_DNA"/>
</dbReference>
<gene>
    <name evidence="8" type="ORF">LH706_17705</name>
    <name evidence="4" type="ORF">PSS4_v1_1170013</name>
    <name evidence="3" type="ORF">RSP824_16775</name>
    <name evidence="5" type="ORF">RUN1985_v1_420060</name>
    <name evidence="7" type="ORF">RUN215_v1_230066</name>
    <name evidence="6" type="ORF">TO10_v1_610062</name>
</gene>
<evidence type="ECO:0000313" key="5">
    <source>
        <dbReference type="EMBL" id="CUV29482.1"/>
    </source>
</evidence>
<feature type="compositionally biased region" description="Basic residues" evidence="1">
    <location>
        <begin position="141"/>
        <end position="152"/>
    </location>
</feature>
<dbReference type="InterPro" id="IPR007076">
    <property type="entry name" value="TfoX_N"/>
</dbReference>
<evidence type="ECO:0000259" key="2">
    <source>
        <dbReference type="Pfam" id="PF04993"/>
    </source>
</evidence>
<dbReference type="Gene3D" id="3.30.1460.30">
    <property type="entry name" value="YgaC/TfoX-N like chaperone"/>
    <property type="match status" value="1"/>
</dbReference>
<accession>A0A0K1ZG33</accession>
<dbReference type="SUPFAM" id="SSF159894">
    <property type="entry name" value="YgaC/TfoX-N like"/>
    <property type="match status" value="1"/>
</dbReference>
<dbReference type="Proteomes" id="UP000262427">
    <property type="component" value="Chromosome CM"/>
</dbReference>
<evidence type="ECO:0000313" key="9">
    <source>
        <dbReference type="Proteomes" id="UP000262427"/>
    </source>
</evidence>